<accession>A0ABQ6YK95</accession>
<name>A0ABQ6YK95_9NOCA</name>
<dbReference type="Proteomes" id="UP000798951">
    <property type="component" value="Unassembled WGS sequence"/>
</dbReference>
<proteinExistence type="predicted"/>
<gene>
    <name evidence="1" type="ORF">FNL39_105118</name>
</gene>
<organism evidence="1 2">
    <name type="scientific">Nocardia caishijiensis</name>
    <dbReference type="NCBI Taxonomy" id="184756"/>
    <lineage>
        <taxon>Bacteria</taxon>
        <taxon>Bacillati</taxon>
        <taxon>Actinomycetota</taxon>
        <taxon>Actinomycetes</taxon>
        <taxon>Mycobacteriales</taxon>
        <taxon>Nocardiaceae</taxon>
        <taxon>Nocardia</taxon>
    </lineage>
</organism>
<evidence type="ECO:0000313" key="2">
    <source>
        <dbReference type="Proteomes" id="UP000798951"/>
    </source>
</evidence>
<sequence length="181" mass="19554">MRDLPDQLASPRAAKFVAEELSLSASRELTDTSLRPVVRRAVEAAAASSDTAGLRALRICLHAGLSAYWPVVKAAPASSIRSYETALRTLRERWIEPGDNVGDPSAIVMFRQMDAEAAEFLELCAQLSGAQWLEPVDSIASYLVSVFHGAVLRWLADGNDETILVVTDDLVGCLTLKAVEA</sequence>
<evidence type="ECO:0000313" key="1">
    <source>
        <dbReference type="EMBL" id="KAF0846207.1"/>
    </source>
</evidence>
<comment type="caution">
    <text evidence="1">The sequence shown here is derived from an EMBL/GenBank/DDBJ whole genome shotgun (WGS) entry which is preliminary data.</text>
</comment>
<dbReference type="EMBL" id="VMSD01000005">
    <property type="protein sequence ID" value="KAF0846207.1"/>
    <property type="molecule type" value="Genomic_DNA"/>
</dbReference>
<reference evidence="1 2" key="1">
    <citation type="submission" date="2019-07" db="EMBL/GenBank/DDBJ databases">
        <title>Genomic Encyclopedia of Type Strains, Phase IV (KMG-IV): sequencing the most valuable type-strain genomes for metagenomic binning, comparative biology and taxonomic classification.</title>
        <authorList>
            <person name="Goeker M."/>
        </authorList>
    </citation>
    <scope>NUCLEOTIDE SEQUENCE [LARGE SCALE GENOMIC DNA]</scope>
    <source>
        <strain evidence="1 2">DSM 44831</strain>
    </source>
</reference>
<protein>
    <recommendedName>
        <fullName evidence="3">TetR family transcriptional regulator</fullName>
    </recommendedName>
</protein>
<keyword evidence="2" id="KW-1185">Reference proteome</keyword>
<evidence type="ECO:0008006" key="3">
    <source>
        <dbReference type="Google" id="ProtNLM"/>
    </source>
</evidence>